<reference evidence="1 2" key="1">
    <citation type="journal article" date="2019" name="Sci. Rep.">
        <title>Extended insight into the Mycobacterium chelonae-abscessus complex through whole genome sequencing of Mycobacterium salmoniphilum outbreak and Mycobacterium salmoniphilum-like strains.</title>
        <authorList>
            <person name="Behra P.R.K."/>
            <person name="Das S."/>
            <person name="Pettersson B.M.F."/>
            <person name="Shirreff L."/>
            <person name="DuCote T."/>
            <person name="Jacobsson K.G."/>
            <person name="Ennis D.G."/>
            <person name="Kirsebom L.A."/>
        </authorList>
    </citation>
    <scope>NUCLEOTIDE SEQUENCE [LARGE SCALE GENOMIC DNA]</scope>
    <source>
        <strain evidence="1 2">DSM 45524</strain>
    </source>
</reference>
<sequence length="104" mass="11391">MPADKLSVVPADLHASADHLDMHHADITRKHAAANADIEDAALGWIGSSGAALKALIPVLKAQTKGLTDDLADHSYGFRTIGHNYYNMDEDQAEYIMKYGMRLR</sequence>
<accession>A0A4R5P8A3</accession>
<dbReference type="Gene3D" id="1.10.287.1060">
    <property type="entry name" value="ESAT-6-like"/>
    <property type="match status" value="1"/>
</dbReference>
<organism evidence="1 2">
    <name type="scientific">Mycobacteroides franklinii</name>
    <dbReference type="NCBI Taxonomy" id="948102"/>
    <lineage>
        <taxon>Bacteria</taxon>
        <taxon>Bacillati</taxon>
        <taxon>Actinomycetota</taxon>
        <taxon>Actinomycetes</taxon>
        <taxon>Mycobacteriales</taxon>
        <taxon>Mycobacteriaceae</taxon>
        <taxon>Mycobacteroides</taxon>
    </lineage>
</organism>
<dbReference type="Proteomes" id="UP000295627">
    <property type="component" value="Unassembled WGS sequence"/>
</dbReference>
<dbReference type="InterPro" id="IPR036689">
    <property type="entry name" value="ESAT-6-like_sf"/>
</dbReference>
<dbReference type="SUPFAM" id="SSF140453">
    <property type="entry name" value="EsxAB dimer-like"/>
    <property type="match status" value="1"/>
</dbReference>
<name>A0A4R5P8A3_9MYCO</name>
<dbReference type="AlphaFoldDB" id="A0A4R5P8A3"/>
<comment type="caution">
    <text evidence="1">The sequence shown here is derived from an EMBL/GenBank/DDBJ whole genome shotgun (WGS) entry which is preliminary data.</text>
</comment>
<protein>
    <submittedName>
        <fullName evidence="1">WXG100 family type VII secretion target</fullName>
    </submittedName>
</protein>
<dbReference type="EMBL" id="RXLR01000018">
    <property type="protein sequence ID" value="TDH19916.1"/>
    <property type="molecule type" value="Genomic_DNA"/>
</dbReference>
<dbReference type="RefSeq" id="WP_078336427.1">
    <property type="nucleotide sequence ID" value="NZ_MAFQ01000019.1"/>
</dbReference>
<evidence type="ECO:0000313" key="2">
    <source>
        <dbReference type="Proteomes" id="UP000295627"/>
    </source>
</evidence>
<gene>
    <name evidence="1" type="ORF">EJ571_17990</name>
</gene>
<evidence type="ECO:0000313" key="1">
    <source>
        <dbReference type="EMBL" id="TDH19916.1"/>
    </source>
</evidence>
<proteinExistence type="predicted"/>